<organism evidence="1 2">
    <name type="scientific">Kutzneria chonburiensis</name>
    <dbReference type="NCBI Taxonomy" id="1483604"/>
    <lineage>
        <taxon>Bacteria</taxon>
        <taxon>Bacillati</taxon>
        <taxon>Actinomycetota</taxon>
        <taxon>Actinomycetes</taxon>
        <taxon>Pseudonocardiales</taxon>
        <taxon>Pseudonocardiaceae</taxon>
        <taxon>Kutzneria</taxon>
    </lineage>
</organism>
<protein>
    <submittedName>
        <fullName evidence="1">Uncharacterized protein</fullName>
    </submittedName>
</protein>
<evidence type="ECO:0000313" key="1">
    <source>
        <dbReference type="EMBL" id="MFC0547437.1"/>
    </source>
</evidence>
<dbReference type="Proteomes" id="UP001589810">
    <property type="component" value="Unassembled WGS sequence"/>
</dbReference>
<gene>
    <name evidence="1" type="ORF">ACFFH7_38420</name>
</gene>
<proteinExistence type="predicted"/>
<reference evidence="1 2" key="1">
    <citation type="submission" date="2024-09" db="EMBL/GenBank/DDBJ databases">
        <authorList>
            <person name="Sun Q."/>
            <person name="Mori K."/>
        </authorList>
    </citation>
    <scope>NUCLEOTIDE SEQUENCE [LARGE SCALE GENOMIC DNA]</scope>
    <source>
        <strain evidence="1 2">TBRC 1432</strain>
    </source>
</reference>
<name>A0ABV6N577_9PSEU</name>
<keyword evidence="2" id="KW-1185">Reference proteome</keyword>
<dbReference type="RefSeq" id="WP_379794507.1">
    <property type="nucleotide sequence ID" value="NZ_JBHLUD010000013.1"/>
</dbReference>
<sequence>MRSYRRRGKSSTAGMGGAAERIRLVELGDGGRFVDWWRRA</sequence>
<accession>A0ABV6N577</accession>
<comment type="caution">
    <text evidence="1">The sequence shown here is derived from an EMBL/GenBank/DDBJ whole genome shotgun (WGS) entry which is preliminary data.</text>
</comment>
<evidence type="ECO:0000313" key="2">
    <source>
        <dbReference type="Proteomes" id="UP001589810"/>
    </source>
</evidence>
<dbReference type="EMBL" id="JBHLUD010000013">
    <property type="protein sequence ID" value="MFC0547437.1"/>
    <property type="molecule type" value="Genomic_DNA"/>
</dbReference>